<dbReference type="PANTHER" id="PTHR43280:SF2">
    <property type="entry name" value="HTH-TYPE TRANSCRIPTIONAL REGULATOR EXSA"/>
    <property type="match status" value="1"/>
</dbReference>
<evidence type="ECO:0000256" key="1">
    <source>
        <dbReference type="ARBA" id="ARBA00023015"/>
    </source>
</evidence>
<dbReference type="Proteomes" id="UP000680638">
    <property type="component" value="Unassembled WGS sequence"/>
</dbReference>
<evidence type="ECO:0000313" key="6">
    <source>
        <dbReference type="Proteomes" id="UP000680638"/>
    </source>
</evidence>
<proteinExistence type="predicted"/>
<dbReference type="Pfam" id="PF02311">
    <property type="entry name" value="AraC_binding"/>
    <property type="match status" value="1"/>
</dbReference>
<dbReference type="PANTHER" id="PTHR43280">
    <property type="entry name" value="ARAC-FAMILY TRANSCRIPTIONAL REGULATOR"/>
    <property type="match status" value="1"/>
</dbReference>
<dbReference type="PROSITE" id="PS01124">
    <property type="entry name" value="HTH_ARAC_FAMILY_2"/>
    <property type="match status" value="1"/>
</dbReference>
<dbReference type="Gene3D" id="1.10.10.60">
    <property type="entry name" value="Homeodomain-like"/>
    <property type="match status" value="2"/>
</dbReference>
<dbReference type="InterPro" id="IPR037923">
    <property type="entry name" value="HTH-like"/>
</dbReference>
<sequence length="299" mass="35516">MLAINVEVMPKIKLMGFVSYKQPWIHFKRTTHEWVLYFIKCGELHLRENGVDYILKKGDLLVLEPNLEHEGIDKHVCDYYYVHFEHSDMKAVEVKDILPLARHVILEEEAYQAGQDNSICHFPKNYSLSKKDLSFSFLAMNEILGLYRRKYFNRGLTALKFTEWLIKVSRKYFIDTLQTHEGGNTKSFIKVHALLDYIHEHYTEKITSTDIEQEFECNYDYINRVFTKWTGRSIMRYVNRIRIDHAKELIEATHLSFNEIGYLSGLDDPYYFSKVFKKYEGLSPSQYYKKVRERGESGQ</sequence>
<evidence type="ECO:0000313" key="5">
    <source>
        <dbReference type="EMBL" id="GIO65671.1"/>
    </source>
</evidence>
<dbReference type="EMBL" id="BORW01000001">
    <property type="protein sequence ID" value="GIO65671.1"/>
    <property type="molecule type" value="Genomic_DNA"/>
</dbReference>
<dbReference type="PROSITE" id="PS00041">
    <property type="entry name" value="HTH_ARAC_FAMILY_1"/>
    <property type="match status" value="1"/>
</dbReference>
<dbReference type="InterPro" id="IPR018062">
    <property type="entry name" value="HTH_AraC-typ_CS"/>
</dbReference>
<accession>A0ABQ4LSD6</accession>
<keyword evidence="2" id="KW-0238">DNA-binding</keyword>
<evidence type="ECO:0000256" key="3">
    <source>
        <dbReference type="ARBA" id="ARBA00023163"/>
    </source>
</evidence>
<reference evidence="5 6" key="1">
    <citation type="submission" date="2021-03" db="EMBL/GenBank/DDBJ databases">
        <title>Antimicrobial resistance genes in bacteria isolated from Japanese honey, and their potential for conferring macrolide and lincosamide resistance in the American foulbrood pathogen Paenibacillus larvae.</title>
        <authorList>
            <person name="Okamoto M."/>
            <person name="Kumagai M."/>
            <person name="Kanamori H."/>
            <person name="Takamatsu D."/>
        </authorList>
    </citation>
    <scope>NUCLEOTIDE SEQUENCE [LARGE SCALE GENOMIC DNA]</scope>
    <source>
        <strain evidence="5 6">J21TS3</strain>
    </source>
</reference>
<organism evidence="5 6">
    <name type="scientific">Paenibacillus cookii</name>
    <dbReference type="NCBI Taxonomy" id="157839"/>
    <lineage>
        <taxon>Bacteria</taxon>
        <taxon>Bacillati</taxon>
        <taxon>Bacillota</taxon>
        <taxon>Bacilli</taxon>
        <taxon>Bacillales</taxon>
        <taxon>Paenibacillaceae</taxon>
        <taxon>Paenibacillus</taxon>
    </lineage>
</organism>
<evidence type="ECO:0000259" key="4">
    <source>
        <dbReference type="PROSITE" id="PS01124"/>
    </source>
</evidence>
<dbReference type="SUPFAM" id="SSF51215">
    <property type="entry name" value="Regulatory protein AraC"/>
    <property type="match status" value="1"/>
</dbReference>
<keyword evidence="6" id="KW-1185">Reference proteome</keyword>
<keyword evidence="3" id="KW-0804">Transcription</keyword>
<feature type="domain" description="HTH araC/xylS-type" evidence="4">
    <location>
        <begin position="192"/>
        <end position="290"/>
    </location>
</feature>
<comment type="caution">
    <text evidence="5">The sequence shown here is derived from an EMBL/GenBank/DDBJ whole genome shotgun (WGS) entry which is preliminary data.</text>
</comment>
<keyword evidence="1" id="KW-0805">Transcription regulation</keyword>
<protein>
    <recommendedName>
        <fullName evidence="4">HTH araC/xylS-type domain-containing protein</fullName>
    </recommendedName>
</protein>
<dbReference type="InterPro" id="IPR003313">
    <property type="entry name" value="AraC-bd"/>
</dbReference>
<dbReference type="SMART" id="SM00342">
    <property type="entry name" value="HTH_ARAC"/>
    <property type="match status" value="1"/>
</dbReference>
<gene>
    <name evidence="5" type="ORF">J21TS3_04920</name>
</gene>
<dbReference type="SUPFAM" id="SSF46689">
    <property type="entry name" value="Homeodomain-like"/>
    <property type="match status" value="2"/>
</dbReference>
<name>A0ABQ4LSD6_9BACL</name>
<dbReference type="Pfam" id="PF12833">
    <property type="entry name" value="HTH_18"/>
    <property type="match status" value="1"/>
</dbReference>
<dbReference type="InterPro" id="IPR018060">
    <property type="entry name" value="HTH_AraC"/>
</dbReference>
<dbReference type="InterPro" id="IPR009057">
    <property type="entry name" value="Homeodomain-like_sf"/>
</dbReference>
<evidence type="ECO:0000256" key="2">
    <source>
        <dbReference type="ARBA" id="ARBA00023125"/>
    </source>
</evidence>